<dbReference type="Proteomes" id="UP000235965">
    <property type="component" value="Unassembled WGS sequence"/>
</dbReference>
<organism evidence="1 2">
    <name type="scientific">Cryptotermes secundus</name>
    <dbReference type="NCBI Taxonomy" id="105785"/>
    <lineage>
        <taxon>Eukaryota</taxon>
        <taxon>Metazoa</taxon>
        <taxon>Ecdysozoa</taxon>
        <taxon>Arthropoda</taxon>
        <taxon>Hexapoda</taxon>
        <taxon>Insecta</taxon>
        <taxon>Pterygota</taxon>
        <taxon>Neoptera</taxon>
        <taxon>Polyneoptera</taxon>
        <taxon>Dictyoptera</taxon>
        <taxon>Blattodea</taxon>
        <taxon>Blattoidea</taxon>
        <taxon>Termitoidae</taxon>
        <taxon>Kalotermitidae</taxon>
        <taxon>Cryptotermitinae</taxon>
        <taxon>Cryptotermes</taxon>
    </lineage>
</organism>
<protein>
    <submittedName>
        <fullName evidence="1">Uncharacterized protein</fullName>
    </submittedName>
</protein>
<comment type="caution">
    <text evidence="1">The sequence shown here is derived from an EMBL/GenBank/DDBJ whole genome shotgun (WGS) entry which is preliminary data.</text>
</comment>
<sequence length="53" mass="6040">MASEEFLPILKALGELKLGQGRMSIWEFITGITDEFILRQDVLHTYDASVDLQ</sequence>
<evidence type="ECO:0000313" key="1">
    <source>
        <dbReference type="EMBL" id="PNF25353.1"/>
    </source>
</evidence>
<keyword evidence="2" id="KW-1185">Reference proteome</keyword>
<reference evidence="1 2" key="1">
    <citation type="submission" date="2017-12" db="EMBL/GenBank/DDBJ databases">
        <title>Hemimetabolous genomes reveal molecular basis of termite eusociality.</title>
        <authorList>
            <person name="Harrison M.C."/>
            <person name="Jongepier E."/>
            <person name="Robertson H.M."/>
            <person name="Arning N."/>
            <person name="Bitard-Feildel T."/>
            <person name="Chao H."/>
            <person name="Childers C.P."/>
            <person name="Dinh H."/>
            <person name="Doddapaneni H."/>
            <person name="Dugan S."/>
            <person name="Gowin J."/>
            <person name="Greiner C."/>
            <person name="Han Y."/>
            <person name="Hu H."/>
            <person name="Hughes D.S.T."/>
            <person name="Huylmans A.-K."/>
            <person name="Kemena C."/>
            <person name="Kremer L.P.M."/>
            <person name="Lee S.L."/>
            <person name="Lopez-Ezquerra A."/>
            <person name="Mallet L."/>
            <person name="Monroy-Kuhn J.M."/>
            <person name="Moser A."/>
            <person name="Murali S.C."/>
            <person name="Muzny D.M."/>
            <person name="Otani S."/>
            <person name="Piulachs M.-D."/>
            <person name="Poelchau M."/>
            <person name="Qu J."/>
            <person name="Schaub F."/>
            <person name="Wada-Katsumata A."/>
            <person name="Worley K.C."/>
            <person name="Xie Q."/>
            <person name="Ylla G."/>
            <person name="Poulsen M."/>
            <person name="Gibbs R.A."/>
            <person name="Schal C."/>
            <person name="Richards S."/>
            <person name="Belles X."/>
            <person name="Korb J."/>
            <person name="Bornberg-Bauer E."/>
        </authorList>
    </citation>
    <scope>NUCLEOTIDE SEQUENCE [LARGE SCALE GENOMIC DNA]</scope>
    <source>
        <tissue evidence="1">Whole body</tissue>
    </source>
</reference>
<accession>A0A2J7Q9U1</accession>
<dbReference type="EMBL" id="NEVH01016344">
    <property type="protein sequence ID" value="PNF25353.1"/>
    <property type="molecule type" value="Genomic_DNA"/>
</dbReference>
<dbReference type="InParanoid" id="A0A2J7Q9U1"/>
<gene>
    <name evidence="1" type="ORF">B7P43_G10930</name>
</gene>
<dbReference type="AlphaFoldDB" id="A0A2J7Q9U1"/>
<name>A0A2J7Q9U1_9NEOP</name>
<proteinExistence type="predicted"/>
<evidence type="ECO:0000313" key="2">
    <source>
        <dbReference type="Proteomes" id="UP000235965"/>
    </source>
</evidence>